<evidence type="ECO:0000259" key="1">
    <source>
        <dbReference type="PROSITE" id="PS51320"/>
    </source>
</evidence>
<protein>
    <recommendedName>
        <fullName evidence="1">Tify domain-containing protein</fullName>
    </recommendedName>
</protein>
<dbReference type="EMBL" id="BAABME010018571">
    <property type="protein sequence ID" value="GAA0154284.1"/>
    <property type="molecule type" value="Genomic_DNA"/>
</dbReference>
<dbReference type="Pfam" id="PF06200">
    <property type="entry name" value="tify"/>
    <property type="match status" value="1"/>
</dbReference>
<organism evidence="2 3">
    <name type="scientific">Lithospermum erythrorhizon</name>
    <name type="common">Purple gromwell</name>
    <name type="synonym">Lithospermum officinale var. erythrorhizon</name>
    <dbReference type="NCBI Taxonomy" id="34254"/>
    <lineage>
        <taxon>Eukaryota</taxon>
        <taxon>Viridiplantae</taxon>
        <taxon>Streptophyta</taxon>
        <taxon>Embryophyta</taxon>
        <taxon>Tracheophyta</taxon>
        <taxon>Spermatophyta</taxon>
        <taxon>Magnoliopsida</taxon>
        <taxon>eudicotyledons</taxon>
        <taxon>Gunneridae</taxon>
        <taxon>Pentapetalae</taxon>
        <taxon>asterids</taxon>
        <taxon>lamiids</taxon>
        <taxon>Boraginales</taxon>
        <taxon>Boraginaceae</taxon>
        <taxon>Boraginoideae</taxon>
        <taxon>Lithospermeae</taxon>
        <taxon>Lithospermum</taxon>
    </lineage>
</organism>
<feature type="domain" description="Tify" evidence="1">
    <location>
        <begin position="20"/>
        <end position="55"/>
    </location>
</feature>
<dbReference type="Proteomes" id="UP001454036">
    <property type="component" value="Unassembled WGS sequence"/>
</dbReference>
<accession>A0AAV3PRY3</accession>
<gene>
    <name evidence="2" type="ORF">LIER_37844</name>
</gene>
<keyword evidence="3" id="KW-1185">Reference proteome</keyword>
<dbReference type="InterPro" id="IPR010399">
    <property type="entry name" value="Tify_dom"/>
</dbReference>
<dbReference type="PROSITE" id="PS51320">
    <property type="entry name" value="TIFY"/>
    <property type="match status" value="1"/>
</dbReference>
<name>A0AAV3PRY3_LITER</name>
<dbReference type="AlphaFoldDB" id="A0AAV3PRY3"/>
<sequence length="127" mass="13385">MPLADGSGFGNNLHPAENQPDEAHAELTIFYAGGVNVYNDISPEKTMFLGLCLYICSWTSYVGSSHNGCSTSSKPPPEAKVQAQAPNYLAQENAFVNTFINTSLCSALSSPMSLSSHPTGQTIGGVI</sequence>
<evidence type="ECO:0000313" key="2">
    <source>
        <dbReference type="EMBL" id="GAA0154284.1"/>
    </source>
</evidence>
<proteinExistence type="predicted"/>
<reference evidence="2 3" key="1">
    <citation type="submission" date="2024-01" db="EMBL/GenBank/DDBJ databases">
        <title>The complete chloroplast genome sequence of Lithospermum erythrorhizon: insights into the phylogenetic relationship among Boraginaceae species and the maternal lineages of purple gromwells.</title>
        <authorList>
            <person name="Okada T."/>
            <person name="Watanabe K."/>
        </authorList>
    </citation>
    <scope>NUCLEOTIDE SEQUENCE [LARGE SCALE GENOMIC DNA]</scope>
</reference>
<evidence type="ECO:0000313" key="3">
    <source>
        <dbReference type="Proteomes" id="UP001454036"/>
    </source>
</evidence>
<comment type="caution">
    <text evidence="2">The sequence shown here is derived from an EMBL/GenBank/DDBJ whole genome shotgun (WGS) entry which is preliminary data.</text>
</comment>